<evidence type="ECO:0000313" key="2">
    <source>
        <dbReference type="EMBL" id="MEM5948558.1"/>
    </source>
</evidence>
<accession>A0ABU9UD10</accession>
<dbReference type="Proteomes" id="UP001466331">
    <property type="component" value="Unassembled WGS sequence"/>
</dbReference>
<evidence type="ECO:0000256" key="1">
    <source>
        <dbReference type="SAM" id="MobiDB-lite"/>
    </source>
</evidence>
<keyword evidence="2" id="KW-0969">Cilium</keyword>
<keyword evidence="2" id="KW-0966">Cell projection</keyword>
<dbReference type="PANTHER" id="PTHR37166:SF1">
    <property type="entry name" value="PROTEIN FLAG"/>
    <property type="match status" value="1"/>
</dbReference>
<proteinExistence type="predicted"/>
<dbReference type="SUPFAM" id="SSF160214">
    <property type="entry name" value="FlaG-like"/>
    <property type="match status" value="1"/>
</dbReference>
<name>A0ABU9UD10_9SPIR</name>
<dbReference type="RefSeq" id="WP_420070010.1">
    <property type="nucleotide sequence ID" value="NZ_JBCHKQ010000004.1"/>
</dbReference>
<dbReference type="EMBL" id="JBCHKQ010000004">
    <property type="protein sequence ID" value="MEM5948558.1"/>
    <property type="molecule type" value="Genomic_DNA"/>
</dbReference>
<keyword evidence="3" id="KW-1185">Reference proteome</keyword>
<dbReference type="Gene3D" id="3.30.160.170">
    <property type="entry name" value="FlaG-like"/>
    <property type="match status" value="1"/>
</dbReference>
<dbReference type="Pfam" id="PF03646">
    <property type="entry name" value="FlaG"/>
    <property type="match status" value="1"/>
</dbReference>
<dbReference type="PANTHER" id="PTHR37166">
    <property type="entry name" value="PROTEIN FLAG"/>
    <property type="match status" value="1"/>
</dbReference>
<keyword evidence="2" id="KW-0282">Flagellum</keyword>
<dbReference type="InterPro" id="IPR005186">
    <property type="entry name" value="FlaG"/>
</dbReference>
<gene>
    <name evidence="2" type="ORF">WKV44_08370</name>
</gene>
<dbReference type="InterPro" id="IPR035924">
    <property type="entry name" value="FlaG-like_sf"/>
</dbReference>
<reference evidence="2 3" key="1">
    <citation type="submission" date="2024-03" db="EMBL/GenBank/DDBJ databases">
        <title>Ignisphaera cupida sp. nov., a hyperthermophilic hydrolytic archaeon from a hot spring of Kamchatka, and proposal of Ignisphaeraceae fam. nov.</title>
        <authorList>
            <person name="Podosokorskaya O.A."/>
            <person name="Elcheninov A.G."/>
            <person name="Maltseva A.I."/>
            <person name="Zayulina K.S."/>
            <person name="Novikov A."/>
            <person name="Merkel A.Y."/>
        </authorList>
    </citation>
    <scope>NUCLEOTIDE SEQUENCE [LARGE SCALE GENOMIC DNA]</scope>
    <source>
        <strain evidence="2 3">38H-sp</strain>
    </source>
</reference>
<feature type="region of interest" description="Disordered" evidence="1">
    <location>
        <begin position="1"/>
        <end position="44"/>
    </location>
</feature>
<protein>
    <submittedName>
        <fullName evidence="2">Flagellar protein FlaG</fullName>
    </submittedName>
</protein>
<evidence type="ECO:0000313" key="3">
    <source>
        <dbReference type="Proteomes" id="UP001466331"/>
    </source>
</evidence>
<organism evidence="2 3">
    <name type="scientific">Rarispira pelagica</name>
    <dbReference type="NCBI Taxonomy" id="3141764"/>
    <lineage>
        <taxon>Bacteria</taxon>
        <taxon>Pseudomonadati</taxon>
        <taxon>Spirochaetota</taxon>
        <taxon>Spirochaetia</taxon>
        <taxon>Winmispirales</taxon>
        <taxon>Winmispiraceae</taxon>
        <taxon>Rarispira</taxon>
    </lineage>
</organism>
<sequence>MADMKIPPGVPVTTPDNAEKVRQRESLPPVERQNKKEISLDRQNNSGVKIKTPILSRRLKYSIDRELNQVIVKVIDAETEKIIKELPPEALQRLHRRIREAVALLVDEEA</sequence>
<comment type="caution">
    <text evidence="2">The sequence shown here is derived from an EMBL/GenBank/DDBJ whole genome shotgun (WGS) entry which is preliminary data.</text>
</comment>